<dbReference type="AlphaFoldDB" id="A0A9J7EPK1"/>
<evidence type="ECO:0000313" key="3">
    <source>
        <dbReference type="Proteomes" id="UP000301870"/>
    </source>
</evidence>
<proteinExistence type="predicted"/>
<dbReference type="GO" id="GO:0043565">
    <property type="term" value="F:sequence-specific DNA binding"/>
    <property type="evidence" value="ECO:0007669"/>
    <property type="project" value="TreeGrafter"/>
</dbReference>
<gene>
    <name evidence="4" type="primary">LOC111362483</name>
</gene>
<feature type="domain" description="PiggyBac transposable element-derived protein" evidence="2">
    <location>
        <begin position="206"/>
        <end position="565"/>
    </location>
</feature>
<dbReference type="GeneID" id="111362483"/>
<dbReference type="PANTHER" id="PTHR47055">
    <property type="entry name" value="DDE_TNP_1_7 DOMAIN-CONTAINING PROTEIN"/>
    <property type="match status" value="1"/>
</dbReference>
<accession>A0A9J7EPK1</accession>
<organism evidence="3 4">
    <name type="scientific">Spodoptera litura</name>
    <name type="common">Asian cotton leafworm</name>
    <dbReference type="NCBI Taxonomy" id="69820"/>
    <lineage>
        <taxon>Eukaryota</taxon>
        <taxon>Metazoa</taxon>
        <taxon>Ecdysozoa</taxon>
        <taxon>Arthropoda</taxon>
        <taxon>Hexapoda</taxon>
        <taxon>Insecta</taxon>
        <taxon>Pterygota</taxon>
        <taxon>Neoptera</taxon>
        <taxon>Endopterygota</taxon>
        <taxon>Lepidoptera</taxon>
        <taxon>Glossata</taxon>
        <taxon>Ditrysia</taxon>
        <taxon>Noctuoidea</taxon>
        <taxon>Noctuidae</taxon>
        <taxon>Amphipyrinae</taxon>
        <taxon>Spodoptera</taxon>
    </lineage>
</organism>
<dbReference type="InterPro" id="IPR029526">
    <property type="entry name" value="PGBD"/>
</dbReference>
<evidence type="ECO:0000256" key="1">
    <source>
        <dbReference type="SAM" id="MobiDB-lite"/>
    </source>
</evidence>
<dbReference type="RefSeq" id="XP_022834924.1">
    <property type="nucleotide sequence ID" value="XM_022979156.1"/>
</dbReference>
<evidence type="ECO:0000313" key="4">
    <source>
        <dbReference type="RefSeq" id="XP_022834924.1"/>
    </source>
</evidence>
<name>A0A9J7EPK1_SPOLT</name>
<feature type="compositionally biased region" description="Basic and acidic residues" evidence="1">
    <location>
        <begin position="604"/>
        <end position="616"/>
    </location>
</feature>
<sequence length="657" mass="75748">MYFDWPKLGSASGTCHINSAHRRSCRDTNFEHQDLTSATIIADADAGVDNNADIPPMLMLIFATTLLRRGEDNIHDFSTIIQLFLYRPLAAHEILDALENVSDNEEDYRERLICILPPPVDPDCLTDEDSGEEDNVTLNNLPRNILLQPAEVMIQGQIMVSDTEEEPSDSTGRTKRRRTYAWRKRDLAKNPVNWPDVQGACQDKRPIEWFENFLDEDVISLLVSESNKYAVKKNLPGDITTEDMKCLIGILLVSGYSWLPRRRMYWENSPDTKNELISSAMTRDRFDFIFRHLHVNDNLDLQDKYTKVRPLVTLLNKKFLEFSPLEEHYSVDEAMIPYYGRHGCKQHIKGKPIRYGFKAWVGATRLGYVLWMEPYQGATTMCNPIYKELGLGASVVLTFCYVLISRGFDLPYHVVFDNFFTGTPLLEEITKKGLRCTGTVRENRTSSCPLITSKLLKKKERGAVDYRTTHDNTFIIAKWHDNNIFSIASNAVGINPKQSAKRFSQSEKRNIVIEEPHMVSIYNKYMGGVDRSDENISHYRIGIRGKKWYMPLLTHMIDLAEHNAWQLYKINHGKLDHLGFRRRVAIALIESNRKNAKRGPSRPSHHEHADSRKDQMNHLVIPQSKQTRCRQCHKKCLTRCKKCDVGVCVKCFETYHS</sequence>
<dbReference type="KEGG" id="sliu:111362483"/>
<dbReference type="Proteomes" id="UP000301870">
    <property type="component" value="Unplaced"/>
</dbReference>
<dbReference type="InterPro" id="IPR052638">
    <property type="entry name" value="PiggyBac_TE-derived"/>
</dbReference>
<reference evidence="4" key="1">
    <citation type="submission" date="2025-08" db="UniProtKB">
        <authorList>
            <consortium name="RefSeq"/>
        </authorList>
    </citation>
    <scope>IDENTIFICATION</scope>
    <source>
        <strain evidence="4">Ishihara</strain>
        <tissue evidence="4">Whole body</tissue>
    </source>
</reference>
<feature type="compositionally biased region" description="Basic residues" evidence="1">
    <location>
        <begin position="594"/>
        <end position="603"/>
    </location>
</feature>
<dbReference type="OrthoDB" id="10057240at2759"/>
<evidence type="ECO:0000259" key="2">
    <source>
        <dbReference type="Pfam" id="PF13843"/>
    </source>
</evidence>
<protein>
    <submittedName>
        <fullName evidence="4">PiggyBac transposable element-derived protein 3-like</fullName>
    </submittedName>
</protein>
<dbReference type="Pfam" id="PF13843">
    <property type="entry name" value="DDE_Tnp_1_7"/>
    <property type="match status" value="1"/>
</dbReference>
<dbReference type="PANTHER" id="PTHR47055:SF3">
    <property type="entry name" value="PHORBOL-ESTER_DAG-TYPE DOMAIN-CONTAINING PROTEIN"/>
    <property type="match status" value="1"/>
</dbReference>
<feature type="region of interest" description="Disordered" evidence="1">
    <location>
        <begin position="591"/>
        <end position="618"/>
    </location>
</feature>
<keyword evidence="3" id="KW-1185">Reference proteome</keyword>